<name>A0AAJ7X380_PETMA</name>
<feature type="region of interest" description="Disordered" evidence="1">
    <location>
        <begin position="501"/>
        <end position="596"/>
    </location>
</feature>
<dbReference type="AlphaFoldDB" id="A0AAJ7X380"/>
<feature type="region of interest" description="Disordered" evidence="1">
    <location>
        <begin position="245"/>
        <end position="290"/>
    </location>
</feature>
<gene>
    <name evidence="5" type="primary">LOC116947711</name>
</gene>
<proteinExistence type="predicted"/>
<dbReference type="Gene3D" id="3.30.200.20">
    <property type="entry name" value="Phosphorylase Kinase, domain 1"/>
    <property type="match status" value="1"/>
</dbReference>
<dbReference type="PANTHER" id="PTHR15508:SF8">
    <property type="entry name" value="LD24550P"/>
    <property type="match status" value="1"/>
</dbReference>
<sequence length="1201" mass="129625">MPQHGGDLARFYTVTEPRRHDKGHTVYKVTARIVSRKNPENVEEIVVWKRYNDIKKLHKELCMIHRNLFRRSEEFPPFAKATVFVNCQAMSSLACTGRFEDSVIEERRQCAEDLLQFSANIPSLYNSRQLQEFFEGGDKHEGSDIIGPADSPTDSFSDSLHQGPEDRLQGKGPLSSHAREDGGDRDEETESVDTLPDLPDILLTSPAPGAASGTGSGCSGLDVCGPAATGGGVSEAAADILLPSLPSTAGEMEPPASPFSSPLSPDGVPGDDEADDWPDGAGAGRPAMGRQDSLFSLSTAGRGKDDYLVVASQQIHLALAQEVLGNYQGAFDAYKMGVDLLLQGVQGDTNTVRRDMVKRKTAQYLLHAEEIYTGHLQAQPETGAMAQADRQGLSFGPPNLCASPLEDLKKFRVLGVIGKVLLVLDPKNGETFVMKGLRKSSQMSQIQKTVVVRSVPFLVHLIRYFSTEDSIFLLLRYATGGQLWSNVSGFLNRSPEESVEYAREAEADAADSSRDSDEQRAGVAALLVPQVATSSPASSSEPPQAPLADITEISKGSSYDDGSTSEDGDEEEDEELDDSEVKGDDRSLSTDSGEREYSNSYLSLFQEYQQEAEQRVTEEVAQPVNAFSATDGADSNSQCQEMSGQSMSHLSSDSLCSPATLQEHVFFPAEGIPDVFAEPPRSGDHLRDSKSSPMELFRIDSGDSGGDFPFVDRVDSSERMSAAQAADGRDTSDTIEDVVAQNERMMKIMHDELDVCVDAGVSDDKSDSASEVIPIISFREAAEEDTFSHGSGRSDVGTFYARPRPGSAASGAQEVVGTPDLFATDSTLLCATGGVEQSEQEDRHSGMIAVCGESDDHATNEIEYKVDSNGVVSAADVVLGAAVDATTEASRTNDEVRIEADSDLGAVVDSVREGDKKLEGNSHDHSTKTNVDNGNATFGDVYASQGLLESAATMATAAVALPWVDATRAEAEAVATAPTATCPESLPVSKVRRHAEEEEDDGDDDVNTSTVAATRARDVSQVFRELEEARSRATECRICLPEGCVRQWAAEMVVAVDGLHQHGLICRDLNPSNILLDDRGHILLTYFGQWSEVDQSCSSLAQEQFYCAPEVGGIAEETEACDWWSLGAIMFELLTGQALHVSHPTGITTHTTLHLPEHLSPEAASLLRQLLQFNAWERLGVEEIRAHPFFSAVQWGRLAGH</sequence>
<feature type="compositionally biased region" description="Acidic residues" evidence="1">
    <location>
        <begin position="997"/>
        <end position="1006"/>
    </location>
</feature>
<feature type="compositionally biased region" description="Low complexity" evidence="1">
    <location>
        <begin position="193"/>
        <end position="211"/>
    </location>
</feature>
<dbReference type="SMART" id="SM00745">
    <property type="entry name" value="MIT"/>
    <property type="match status" value="1"/>
</dbReference>
<feature type="compositionally biased region" description="Basic and acidic residues" evidence="1">
    <location>
        <begin position="501"/>
        <end position="520"/>
    </location>
</feature>
<evidence type="ECO:0000256" key="1">
    <source>
        <dbReference type="SAM" id="MobiDB-lite"/>
    </source>
</evidence>
<dbReference type="GO" id="GO:0035091">
    <property type="term" value="F:phosphatidylinositol binding"/>
    <property type="evidence" value="ECO:0007669"/>
    <property type="project" value="InterPro"/>
</dbReference>
<reference evidence="5" key="1">
    <citation type="submission" date="2025-08" db="UniProtKB">
        <authorList>
            <consortium name="RefSeq"/>
        </authorList>
    </citation>
    <scope>IDENTIFICATION</scope>
    <source>
        <tissue evidence="5">Sperm</tissue>
    </source>
</reference>
<dbReference type="PROSITE" id="PS50195">
    <property type="entry name" value="PX"/>
    <property type="match status" value="1"/>
</dbReference>
<dbReference type="InterPro" id="IPR000719">
    <property type="entry name" value="Prot_kinase_dom"/>
</dbReference>
<evidence type="ECO:0000259" key="3">
    <source>
        <dbReference type="PROSITE" id="PS50195"/>
    </source>
</evidence>
<feature type="domain" description="Protein kinase" evidence="2">
    <location>
        <begin position="927"/>
        <end position="1190"/>
    </location>
</feature>
<keyword evidence="4" id="KW-1185">Reference proteome</keyword>
<feature type="region of interest" description="Disordered" evidence="1">
    <location>
        <begin position="628"/>
        <end position="653"/>
    </location>
</feature>
<dbReference type="PANTHER" id="PTHR15508">
    <property type="entry name" value="RIBOSOMAL PROTEIN S6 KINASE"/>
    <property type="match status" value="1"/>
</dbReference>
<feature type="region of interest" description="Disordered" evidence="1">
    <location>
        <begin position="137"/>
        <end position="216"/>
    </location>
</feature>
<evidence type="ECO:0000313" key="5">
    <source>
        <dbReference type="RefSeq" id="XP_032819620.1"/>
    </source>
</evidence>
<dbReference type="GO" id="GO:0005524">
    <property type="term" value="F:ATP binding"/>
    <property type="evidence" value="ECO:0007669"/>
    <property type="project" value="InterPro"/>
</dbReference>
<evidence type="ECO:0000313" key="4">
    <source>
        <dbReference type="Proteomes" id="UP001318040"/>
    </source>
</evidence>
<dbReference type="CDD" id="cd02677">
    <property type="entry name" value="MIT_SNX15"/>
    <property type="match status" value="1"/>
</dbReference>
<dbReference type="Gene3D" id="1.20.58.80">
    <property type="entry name" value="Phosphotransferase system, lactose/cellobiose-type IIA subunit"/>
    <property type="match status" value="1"/>
</dbReference>
<dbReference type="SUPFAM" id="SSF116846">
    <property type="entry name" value="MIT domain"/>
    <property type="match status" value="1"/>
</dbReference>
<dbReference type="InterPro" id="IPR036871">
    <property type="entry name" value="PX_dom_sf"/>
</dbReference>
<accession>A0AAJ7X380</accession>
<dbReference type="Proteomes" id="UP001318040">
    <property type="component" value="Chromosome 31"/>
</dbReference>
<feature type="compositionally biased region" description="Low complexity" evidence="1">
    <location>
        <begin position="532"/>
        <end position="548"/>
    </location>
</feature>
<dbReference type="SMART" id="SM00220">
    <property type="entry name" value="S_TKc"/>
    <property type="match status" value="1"/>
</dbReference>
<dbReference type="GeneID" id="116947711"/>
<dbReference type="InterPro" id="IPR001683">
    <property type="entry name" value="PX_dom"/>
</dbReference>
<dbReference type="Gene3D" id="1.10.510.10">
    <property type="entry name" value="Transferase(Phosphotransferase) domain 1"/>
    <property type="match status" value="1"/>
</dbReference>
<dbReference type="InterPro" id="IPR036181">
    <property type="entry name" value="MIT_dom_sf"/>
</dbReference>
<dbReference type="InterPro" id="IPR011009">
    <property type="entry name" value="Kinase-like_dom_sf"/>
</dbReference>
<feature type="compositionally biased region" description="Acidic residues" evidence="1">
    <location>
        <begin position="269"/>
        <end position="278"/>
    </location>
</feature>
<protein>
    <submittedName>
        <fullName evidence="5">Ribosomal protein S6 kinase delta-1-like isoform X1</fullName>
    </submittedName>
</protein>
<feature type="compositionally biased region" description="Basic and acidic residues" evidence="1">
    <location>
        <begin position="579"/>
        <end position="596"/>
    </location>
</feature>
<feature type="compositionally biased region" description="Polar residues" evidence="1">
    <location>
        <begin position="628"/>
        <end position="642"/>
    </location>
</feature>
<feature type="compositionally biased region" description="Low complexity" evidence="1">
    <location>
        <begin position="643"/>
        <end position="653"/>
    </location>
</feature>
<dbReference type="PROSITE" id="PS50011">
    <property type="entry name" value="PROTEIN_KINASE_DOM"/>
    <property type="match status" value="1"/>
</dbReference>
<dbReference type="Pfam" id="PF04212">
    <property type="entry name" value="MIT"/>
    <property type="match status" value="1"/>
</dbReference>
<organism evidence="4 5">
    <name type="scientific">Petromyzon marinus</name>
    <name type="common">Sea lamprey</name>
    <dbReference type="NCBI Taxonomy" id="7757"/>
    <lineage>
        <taxon>Eukaryota</taxon>
        <taxon>Metazoa</taxon>
        <taxon>Chordata</taxon>
        <taxon>Craniata</taxon>
        <taxon>Vertebrata</taxon>
        <taxon>Cyclostomata</taxon>
        <taxon>Hyperoartia</taxon>
        <taxon>Petromyzontiformes</taxon>
        <taxon>Petromyzontidae</taxon>
        <taxon>Petromyzon</taxon>
    </lineage>
</organism>
<evidence type="ECO:0000259" key="2">
    <source>
        <dbReference type="PROSITE" id="PS50011"/>
    </source>
</evidence>
<dbReference type="SUPFAM" id="SSF56112">
    <property type="entry name" value="Protein kinase-like (PK-like)"/>
    <property type="match status" value="1"/>
</dbReference>
<feature type="compositionally biased region" description="Basic and acidic residues" evidence="1">
    <location>
        <begin position="916"/>
        <end position="927"/>
    </location>
</feature>
<feature type="compositionally biased region" description="Acidic residues" evidence="1">
    <location>
        <begin position="563"/>
        <end position="578"/>
    </location>
</feature>
<feature type="region of interest" description="Disordered" evidence="1">
    <location>
        <begin position="916"/>
        <end position="935"/>
    </location>
</feature>
<feature type="region of interest" description="Disordered" evidence="1">
    <location>
        <begin position="975"/>
        <end position="1008"/>
    </location>
</feature>
<dbReference type="GO" id="GO:0004672">
    <property type="term" value="F:protein kinase activity"/>
    <property type="evidence" value="ECO:0007669"/>
    <property type="project" value="InterPro"/>
</dbReference>
<dbReference type="Gene3D" id="3.30.1520.10">
    <property type="entry name" value="Phox-like domain"/>
    <property type="match status" value="1"/>
</dbReference>
<dbReference type="RefSeq" id="XP_032819620.1">
    <property type="nucleotide sequence ID" value="XM_032963729.1"/>
</dbReference>
<dbReference type="KEGG" id="pmrn:116947711"/>
<feature type="domain" description="PX" evidence="3">
    <location>
        <begin position="5"/>
        <end position="141"/>
    </location>
</feature>
<dbReference type="Pfam" id="PF00069">
    <property type="entry name" value="Pkinase"/>
    <property type="match status" value="1"/>
</dbReference>
<dbReference type="InterPro" id="IPR051866">
    <property type="entry name" value="Intracell_Sig-Traffick_Protein"/>
</dbReference>
<dbReference type="SMART" id="SM00312">
    <property type="entry name" value="PX"/>
    <property type="match status" value="1"/>
</dbReference>
<dbReference type="Pfam" id="PF00787">
    <property type="entry name" value="PX"/>
    <property type="match status" value="1"/>
</dbReference>
<dbReference type="SUPFAM" id="SSF64268">
    <property type="entry name" value="PX domain"/>
    <property type="match status" value="1"/>
</dbReference>
<dbReference type="InterPro" id="IPR007330">
    <property type="entry name" value="MIT_dom"/>
</dbReference>